<gene>
    <name evidence="9" type="ORF">DAETH_26520</name>
</gene>
<dbReference type="RefSeq" id="WP_264775368.1">
    <property type="nucleotide sequence ID" value="NZ_AP026560.1"/>
</dbReference>
<sequence>MNKRFFSLLGLTALLAACGTQSTTTPTNGAAAPGAVVPGQIIVKYRAGLTAASVKPLSNTRLLSATNADAWGRLALVSVPEGQEEAYAERYGTENGVEYAEPNYRIESPSDESVSLSAQSVRSGELRAAATGFSASVTDPYFVQSPMDASGKNPFDITASQSANGRTAYTNEKYLWSIYRVQAPAAWDAGFTGKGVVVAVIDQGVDLGHPDLAPNLWQNPNPSSTTCPGQNGYDFVDDDTDPSDTGGHGTHVSGTIAAAANGQGVVGVAPEAKIMALRGLGYFGGTNYMLARALKYAADCGANVVNNSWGGSQRTRAFGDVLEYGTKKGVTYVFSAGNAYRDNNRPSWPASYSTEIPGVISVGATSNDNRRTAFSSAGNYVTVAAPGGTILSTVPRVQAPNNPYAFLQGTSMAAPNATGVVALIYQAKPDITPEQVRQVITWSANSTITGQNSKPDYPTGGFFGYGIVDAAAAVTYARESLR</sequence>
<feature type="active site" description="Charge relay system" evidence="5">
    <location>
        <position position="202"/>
    </location>
</feature>
<dbReference type="InterPro" id="IPR015500">
    <property type="entry name" value="Peptidase_S8_subtilisin-rel"/>
</dbReference>
<evidence type="ECO:0000256" key="6">
    <source>
        <dbReference type="SAM" id="SignalP"/>
    </source>
</evidence>
<keyword evidence="3 5" id="KW-0378">Hydrolase</keyword>
<keyword evidence="4 5" id="KW-0720">Serine protease</keyword>
<evidence type="ECO:0000256" key="4">
    <source>
        <dbReference type="ARBA" id="ARBA00022825"/>
    </source>
</evidence>
<dbReference type="PANTHER" id="PTHR43399:SF4">
    <property type="entry name" value="CELL WALL-ASSOCIATED PROTEASE"/>
    <property type="match status" value="1"/>
</dbReference>
<dbReference type="InterPro" id="IPR054399">
    <property type="entry name" value="Fervidolysin-like_N_prodom"/>
</dbReference>
<feature type="active site" description="Charge relay system" evidence="5">
    <location>
        <position position="248"/>
    </location>
</feature>
<evidence type="ECO:0000256" key="2">
    <source>
        <dbReference type="ARBA" id="ARBA00022670"/>
    </source>
</evidence>
<dbReference type="PROSITE" id="PS51892">
    <property type="entry name" value="SUBTILASE"/>
    <property type="match status" value="1"/>
</dbReference>
<feature type="domain" description="Fervidolysin-like N-terminal prodomain" evidence="8">
    <location>
        <begin position="28"/>
        <end position="103"/>
    </location>
</feature>
<evidence type="ECO:0000259" key="7">
    <source>
        <dbReference type="Pfam" id="PF00082"/>
    </source>
</evidence>
<proteinExistence type="inferred from homology"/>
<keyword evidence="10" id="KW-1185">Reference proteome</keyword>
<dbReference type="SUPFAM" id="SSF52743">
    <property type="entry name" value="Subtilisin-like"/>
    <property type="match status" value="1"/>
</dbReference>
<feature type="signal peptide" evidence="6">
    <location>
        <begin position="1"/>
        <end position="22"/>
    </location>
</feature>
<evidence type="ECO:0000256" key="5">
    <source>
        <dbReference type="PROSITE-ProRule" id="PRU01240"/>
    </source>
</evidence>
<dbReference type="Pfam" id="PF22148">
    <property type="entry name" value="Fervidolysin_NPro-like"/>
    <property type="match status" value="1"/>
</dbReference>
<dbReference type="PROSITE" id="PS00138">
    <property type="entry name" value="SUBTILASE_SER"/>
    <property type="match status" value="1"/>
</dbReference>
<name>A0ABM8AFV0_9DEIO</name>
<feature type="domain" description="Peptidase S8/S53" evidence="7">
    <location>
        <begin position="193"/>
        <end position="447"/>
    </location>
</feature>
<dbReference type="PROSITE" id="PS00137">
    <property type="entry name" value="SUBTILASE_HIS"/>
    <property type="match status" value="1"/>
</dbReference>
<dbReference type="PROSITE" id="PS51257">
    <property type="entry name" value="PROKAR_LIPOPROTEIN"/>
    <property type="match status" value="1"/>
</dbReference>
<dbReference type="Pfam" id="PF00082">
    <property type="entry name" value="Peptidase_S8"/>
    <property type="match status" value="1"/>
</dbReference>
<keyword evidence="2 5" id="KW-0645">Protease</keyword>
<dbReference type="InterPro" id="IPR000209">
    <property type="entry name" value="Peptidase_S8/S53_dom"/>
</dbReference>
<dbReference type="InterPro" id="IPR036852">
    <property type="entry name" value="Peptidase_S8/S53_dom_sf"/>
</dbReference>
<organism evidence="9 10">
    <name type="scientific">Deinococcus aetherius</name>
    <dbReference type="NCBI Taxonomy" id="200252"/>
    <lineage>
        <taxon>Bacteria</taxon>
        <taxon>Thermotogati</taxon>
        <taxon>Deinococcota</taxon>
        <taxon>Deinococci</taxon>
        <taxon>Deinococcales</taxon>
        <taxon>Deinococcaceae</taxon>
        <taxon>Deinococcus</taxon>
    </lineage>
</organism>
<evidence type="ECO:0000313" key="10">
    <source>
        <dbReference type="Proteomes" id="UP001064971"/>
    </source>
</evidence>
<comment type="similarity">
    <text evidence="1 5">Belongs to the peptidase S8 family.</text>
</comment>
<dbReference type="EMBL" id="AP026560">
    <property type="protein sequence ID" value="BDP42683.1"/>
    <property type="molecule type" value="Genomic_DNA"/>
</dbReference>
<accession>A0ABM8AFV0</accession>
<feature type="active site" description="Charge relay system" evidence="5">
    <location>
        <position position="411"/>
    </location>
</feature>
<dbReference type="PANTHER" id="PTHR43399">
    <property type="entry name" value="SUBTILISIN-RELATED"/>
    <property type="match status" value="1"/>
</dbReference>
<reference evidence="9" key="1">
    <citation type="submission" date="2022-07" db="EMBL/GenBank/DDBJ databases">
        <title>Complete Genome Sequence of the Radioresistant Bacterium Deinococcus aetherius ST0316, Isolated from the Air Dust collected in Lower Stratosphere above Japan.</title>
        <authorList>
            <person name="Satoh K."/>
            <person name="Hagiwara K."/>
            <person name="Katsumata K."/>
            <person name="Kubo A."/>
            <person name="Yokobori S."/>
            <person name="Yamagishi A."/>
            <person name="Oono Y."/>
            <person name="Narumi I."/>
        </authorList>
    </citation>
    <scope>NUCLEOTIDE SEQUENCE</scope>
    <source>
        <strain evidence="9">ST0316</strain>
    </source>
</reference>
<evidence type="ECO:0000259" key="8">
    <source>
        <dbReference type="Pfam" id="PF22148"/>
    </source>
</evidence>
<feature type="chain" id="PRO_5047357805" description="Peptidase S8" evidence="6">
    <location>
        <begin position="23"/>
        <end position="482"/>
    </location>
</feature>
<protein>
    <recommendedName>
        <fullName evidence="11">Peptidase S8</fullName>
    </recommendedName>
</protein>
<evidence type="ECO:0000256" key="3">
    <source>
        <dbReference type="ARBA" id="ARBA00022801"/>
    </source>
</evidence>
<keyword evidence="6" id="KW-0732">Signal</keyword>
<dbReference type="InterPro" id="IPR023828">
    <property type="entry name" value="Peptidase_S8_Ser-AS"/>
</dbReference>
<dbReference type="Gene3D" id="3.40.50.200">
    <property type="entry name" value="Peptidase S8/S53 domain"/>
    <property type="match status" value="1"/>
</dbReference>
<evidence type="ECO:0000313" key="9">
    <source>
        <dbReference type="EMBL" id="BDP42683.1"/>
    </source>
</evidence>
<dbReference type="Proteomes" id="UP001064971">
    <property type="component" value="Chromosome"/>
</dbReference>
<evidence type="ECO:0008006" key="11">
    <source>
        <dbReference type="Google" id="ProtNLM"/>
    </source>
</evidence>
<dbReference type="PRINTS" id="PR00723">
    <property type="entry name" value="SUBTILISIN"/>
</dbReference>
<dbReference type="InterPro" id="IPR051048">
    <property type="entry name" value="Peptidase_S8/S53_subtilisin"/>
</dbReference>
<evidence type="ECO:0000256" key="1">
    <source>
        <dbReference type="ARBA" id="ARBA00011073"/>
    </source>
</evidence>
<dbReference type="InterPro" id="IPR022398">
    <property type="entry name" value="Peptidase_S8_His-AS"/>
</dbReference>